<organism evidence="2 3">
    <name type="scientific">Ensete ventricosum</name>
    <name type="common">Abyssinian banana</name>
    <name type="synonym">Musa ensete</name>
    <dbReference type="NCBI Taxonomy" id="4639"/>
    <lineage>
        <taxon>Eukaryota</taxon>
        <taxon>Viridiplantae</taxon>
        <taxon>Streptophyta</taxon>
        <taxon>Embryophyta</taxon>
        <taxon>Tracheophyta</taxon>
        <taxon>Spermatophyta</taxon>
        <taxon>Magnoliopsida</taxon>
        <taxon>Liliopsida</taxon>
        <taxon>Zingiberales</taxon>
        <taxon>Musaceae</taxon>
        <taxon>Ensete</taxon>
    </lineage>
</organism>
<feature type="region of interest" description="Disordered" evidence="1">
    <location>
        <begin position="1"/>
        <end position="37"/>
    </location>
</feature>
<accession>A0A427B4N8</accession>
<dbReference type="EMBL" id="AMZH03000493">
    <property type="protein sequence ID" value="RRT83433.1"/>
    <property type="molecule type" value="Genomic_DNA"/>
</dbReference>
<dbReference type="AlphaFoldDB" id="A0A427B4N8"/>
<comment type="caution">
    <text evidence="2">The sequence shown here is derived from an EMBL/GenBank/DDBJ whole genome shotgun (WGS) entry which is preliminary data.</text>
</comment>
<name>A0A427B4N8_ENSVE</name>
<dbReference type="Proteomes" id="UP000287651">
    <property type="component" value="Unassembled WGS sequence"/>
</dbReference>
<protein>
    <submittedName>
        <fullName evidence="2">Uncharacterized protein</fullName>
    </submittedName>
</protein>
<proteinExistence type="predicted"/>
<evidence type="ECO:0000256" key="1">
    <source>
        <dbReference type="SAM" id="MobiDB-lite"/>
    </source>
</evidence>
<evidence type="ECO:0000313" key="3">
    <source>
        <dbReference type="Proteomes" id="UP000287651"/>
    </source>
</evidence>
<reference evidence="2 3" key="1">
    <citation type="journal article" date="2014" name="Agronomy (Basel)">
        <title>A Draft Genome Sequence for Ensete ventricosum, the Drought-Tolerant Tree Against Hunger.</title>
        <authorList>
            <person name="Harrison J."/>
            <person name="Moore K.A."/>
            <person name="Paszkiewicz K."/>
            <person name="Jones T."/>
            <person name="Grant M."/>
            <person name="Ambacheew D."/>
            <person name="Muzemil S."/>
            <person name="Studholme D.J."/>
        </authorList>
    </citation>
    <scope>NUCLEOTIDE SEQUENCE [LARGE SCALE GENOMIC DNA]</scope>
</reference>
<evidence type="ECO:0000313" key="2">
    <source>
        <dbReference type="EMBL" id="RRT83433.1"/>
    </source>
</evidence>
<gene>
    <name evidence="2" type="ORF">B296_00002217</name>
</gene>
<sequence>MSSDRNSQETKPEEIRAYRTNKRTTDPPEGKRRTQELPTMVAIRFLEATRNLPCRSSFPSSRPRGWRWRTSRDRERDGRGGALEEHSNKRTNL</sequence>
<feature type="region of interest" description="Disordered" evidence="1">
    <location>
        <begin position="54"/>
        <end position="93"/>
    </location>
</feature>
<feature type="compositionally biased region" description="Basic and acidic residues" evidence="1">
    <location>
        <begin position="70"/>
        <end position="93"/>
    </location>
</feature>
<feature type="compositionally biased region" description="Basic and acidic residues" evidence="1">
    <location>
        <begin position="1"/>
        <end position="35"/>
    </location>
</feature>